<evidence type="ECO:0000256" key="6">
    <source>
        <dbReference type="ARBA" id="ARBA00023163"/>
    </source>
</evidence>
<dbReference type="Gene3D" id="3.30.420.80">
    <property type="entry name" value="Ribosomal protein S11"/>
    <property type="match status" value="1"/>
</dbReference>
<sequence>MAVEKKVSKIKTKTTKPKKIKKVSEGRGIIHGKFSFNNTILGLSKENGDTLATVSAGSVDLGNNKKVTGTKKATPFMAEKALEAIIRKANEFGIHVVTVKVKKLGSSRDTVIRRILEEKSLDVEALIDRTPIRHGEKVQKNKPHTSSFVFHHLPEGIGIVLGNYFRQFLLKYTSSIAPLGARISHREGVVESEMSILPGVVDTVATSFLIMNLKEVRVEAKKKEGVFWLELNVENKEKKEKKITAADFQKDKEIKIKNPNLHLATLAAATDEGKNPKLEEEEQEKNYLADEENVIAFSTDYAPVKGDGVSFQIKSVVIGREKTEEELMLTITTNGVVEPKGALQEVLAISQDAFDAILYEKVETSLPMARSLTKLLAKLIGYAKQDNLHARRLALKHLVNKKKNVDRQGKKMLDKLFSDLKERYKDRAGGYSRITKLNYRLGDNNLRVIFALGPKENILTKTYQGNLKTSSEAKQQLQFISKGCNEVYNYFLRKRIKADKKNQPQPTSEEQQKDLEQWKINLTSDIEIPPQISKSAIKRMNGVDRGERKLFANSEEKVEEKYIELQQDLSKKIKGSEKASNRMNDICHKISRKLVNKNDLLAYEELKPKEMISKENTKETGKWIVFVNPHNTSKRCSKCGEINEKLKDEEIFECSRCDNELDRDVNAARNIL</sequence>
<dbReference type="GO" id="GO:0046983">
    <property type="term" value="F:protein dimerization activity"/>
    <property type="evidence" value="ECO:0007669"/>
    <property type="project" value="InterPro"/>
</dbReference>
<dbReference type="InterPro" id="IPR036967">
    <property type="entry name" value="Ribosomal_uS11_sf"/>
</dbReference>
<dbReference type="Gene3D" id="3.90.1030.10">
    <property type="entry name" value="Ribosomal protein L17"/>
    <property type="match status" value="1"/>
</dbReference>
<gene>
    <name evidence="9" type="ORF">RFULGI_LOCUS146</name>
</gene>
<keyword evidence="6" id="KW-0804">Transcription</keyword>
<dbReference type="HAMAP" id="MF_01310">
    <property type="entry name" value="Ribosomal_uS11"/>
    <property type="match status" value="1"/>
</dbReference>
<proteinExistence type="inferred from homology"/>
<dbReference type="GO" id="GO:0003735">
    <property type="term" value="F:structural constituent of ribosome"/>
    <property type="evidence" value="ECO:0007669"/>
    <property type="project" value="InterPro"/>
</dbReference>
<dbReference type="Pfam" id="PF00411">
    <property type="entry name" value="Ribosomal_S11"/>
    <property type="match status" value="1"/>
</dbReference>
<evidence type="ECO:0000313" key="10">
    <source>
        <dbReference type="Proteomes" id="UP000789396"/>
    </source>
</evidence>
<evidence type="ECO:0000256" key="2">
    <source>
        <dbReference type="ARBA" id="ARBA00008777"/>
    </source>
</evidence>
<evidence type="ECO:0000256" key="7">
    <source>
        <dbReference type="ARBA" id="ARBA00023274"/>
    </source>
</evidence>
<organism evidence="9 10">
    <name type="scientific">Racocetra fulgida</name>
    <dbReference type="NCBI Taxonomy" id="60492"/>
    <lineage>
        <taxon>Eukaryota</taxon>
        <taxon>Fungi</taxon>
        <taxon>Fungi incertae sedis</taxon>
        <taxon>Mucoromycota</taxon>
        <taxon>Glomeromycotina</taxon>
        <taxon>Glomeromycetes</taxon>
        <taxon>Diversisporales</taxon>
        <taxon>Gigasporaceae</taxon>
        <taxon>Racocetra</taxon>
    </lineage>
</organism>
<dbReference type="Gene3D" id="2.170.120.12">
    <property type="entry name" value="DNA-directed RNA polymerase, insert domain"/>
    <property type="match status" value="1"/>
</dbReference>
<dbReference type="GO" id="GO:0055029">
    <property type="term" value="C:nuclear DNA-directed RNA polymerase complex"/>
    <property type="evidence" value="ECO:0007669"/>
    <property type="project" value="UniProtKB-ARBA"/>
</dbReference>
<dbReference type="InterPro" id="IPR036643">
    <property type="entry name" value="RNApol_insert_sf"/>
</dbReference>
<evidence type="ECO:0000259" key="8">
    <source>
        <dbReference type="SMART" id="SM00662"/>
    </source>
</evidence>
<protein>
    <submittedName>
        <fullName evidence="9">17224_t:CDS:1</fullName>
    </submittedName>
</protein>
<dbReference type="InterPro" id="IPR010095">
    <property type="entry name" value="Cas12f1-like_TNB"/>
</dbReference>
<dbReference type="GO" id="GO:0006351">
    <property type="term" value="P:DNA-templated transcription"/>
    <property type="evidence" value="ECO:0007669"/>
    <property type="project" value="InterPro"/>
</dbReference>
<comment type="similarity">
    <text evidence="2">Belongs to the bacterial ribosomal protein bL17 family.</text>
</comment>
<dbReference type="Pfam" id="PF07282">
    <property type="entry name" value="Cas12f1-like_TNB"/>
    <property type="match status" value="1"/>
</dbReference>
<dbReference type="AlphaFoldDB" id="A0A9N8YU61"/>
<dbReference type="Gene3D" id="3.30.1360.10">
    <property type="entry name" value="RNA polymerase, RBP11-like subunit"/>
    <property type="match status" value="1"/>
</dbReference>
<dbReference type="EMBL" id="CAJVPZ010000020">
    <property type="protein sequence ID" value="CAG8449407.1"/>
    <property type="molecule type" value="Genomic_DNA"/>
</dbReference>
<feature type="domain" description="DNA-directed RNA polymerase RpoA/D/Rpb3-type" evidence="8">
    <location>
        <begin position="145"/>
        <end position="360"/>
    </location>
</feature>
<keyword evidence="7" id="KW-0687">Ribonucleoprotein</keyword>
<dbReference type="PANTHER" id="PTHR14413">
    <property type="entry name" value="RIBOSOMAL PROTEIN L17"/>
    <property type="match status" value="1"/>
</dbReference>
<dbReference type="SMART" id="SM00662">
    <property type="entry name" value="RPOLD"/>
    <property type="match status" value="1"/>
</dbReference>
<dbReference type="PANTHER" id="PTHR14413:SF16">
    <property type="entry name" value="LARGE RIBOSOMAL SUBUNIT PROTEIN BL17M"/>
    <property type="match status" value="1"/>
</dbReference>
<reference evidence="9" key="1">
    <citation type="submission" date="2021-06" db="EMBL/GenBank/DDBJ databases">
        <authorList>
            <person name="Kallberg Y."/>
            <person name="Tangrot J."/>
            <person name="Rosling A."/>
        </authorList>
    </citation>
    <scope>NUCLEOTIDE SEQUENCE</scope>
    <source>
        <strain evidence="9">IN212</strain>
    </source>
</reference>
<evidence type="ECO:0000256" key="4">
    <source>
        <dbReference type="ARBA" id="ARBA00022980"/>
    </source>
</evidence>
<dbReference type="Pfam" id="PF01196">
    <property type="entry name" value="Ribosomal_L17"/>
    <property type="match status" value="1"/>
</dbReference>
<dbReference type="InterPro" id="IPR036603">
    <property type="entry name" value="RBP11-like"/>
</dbReference>
<dbReference type="GO" id="GO:0022625">
    <property type="term" value="C:cytosolic large ribosomal subunit"/>
    <property type="evidence" value="ECO:0007669"/>
    <property type="project" value="TreeGrafter"/>
</dbReference>
<evidence type="ECO:0000256" key="3">
    <source>
        <dbReference type="ARBA" id="ARBA00022478"/>
    </source>
</evidence>
<keyword evidence="4" id="KW-0689">Ribosomal protein</keyword>
<dbReference type="InterPro" id="IPR011263">
    <property type="entry name" value="DNA-dir_RNA_pol_RpoA/D/Rpb3"/>
</dbReference>
<dbReference type="InterPro" id="IPR001971">
    <property type="entry name" value="Ribosomal_uS11"/>
</dbReference>
<dbReference type="GO" id="GO:0003677">
    <property type="term" value="F:DNA binding"/>
    <property type="evidence" value="ECO:0007669"/>
    <property type="project" value="UniProtKB-KW"/>
</dbReference>
<evidence type="ECO:0000313" key="9">
    <source>
        <dbReference type="EMBL" id="CAG8449407.1"/>
    </source>
</evidence>
<keyword evidence="3" id="KW-0240">DNA-directed RNA polymerase</keyword>
<dbReference type="SUPFAM" id="SSF56553">
    <property type="entry name" value="Insert subdomain of RNA polymerase alpha subunit"/>
    <property type="match status" value="1"/>
</dbReference>
<keyword evidence="5" id="KW-0238">DNA-binding</keyword>
<name>A0A9N8YU61_9GLOM</name>
<comment type="similarity">
    <text evidence="1">Belongs to the universal ribosomal protein uS11 family.</text>
</comment>
<evidence type="ECO:0000256" key="1">
    <source>
        <dbReference type="ARBA" id="ARBA00006194"/>
    </source>
</evidence>
<dbReference type="InterPro" id="IPR036373">
    <property type="entry name" value="Ribosomal_bL17_sf"/>
</dbReference>
<evidence type="ECO:0000256" key="5">
    <source>
        <dbReference type="ARBA" id="ARBA00023125"/>
    </source>
</evidence>
<dbReference type="GO" id="GO:0006412">
    <property type="term" value="P:translation"/>
    <property type="evidence" value="ECO:0007669"/>
    <property type="project" value="InterPro"/>
</dbReference>
<dbReference type="GO" id="GO:0003899">
    <property type="term" value="F:DNA-directed RNA polymerase activity"/>
    <property type="evidence" value="ECO:0007669"/>
    <property type="project" value="InterPro"/>
</dbReference>
<accession>A0A9N8YU61</accession>
<dbReference type="OrthoDB" id="1654884at2759"/>
<dbReference type="SUPFAM" id="SSF64263">
    <property type="entry name" value="Prokaryotic ribosomal protein L17"/>
    <property type="match status" value="1"/>
</dbReference>
<dbReference type="SUPFAM" id="SSF55257">
    <property type="entry name" value="RBP11-like subunits of RNA polymerase"/>
    <property type="match status" value="1"/>
</dbReference>
<dbReference type="SUPFAM" id="SSF53137">
    <property type="entry name" value="Translational machinery components"/>
    <property type="match status" value="1"/>
</dbReference>
<keyword evidence="10" id="KW-1185">Reference proteome</keyword>
<dbReference type="InterPro" id="IPR000456">
    <property type="entry name" value="Ribosomal_bL17"/>
</dbReference>
<dbReference type="Proteomes" id="UP000789396">
    <property type="component" value="Unassembled WGS sequence"/>
</dbReference>
<comment type="caution">
    <text evidence="9">The sequence shown here is derived from an EMBL/GenBank/DDBJ whole genome shotgun (WGS) entry which is preliminary data.</text>
</comment>